<dbReference type="Proteomes" id="UP000473574">
    <property type="component" value="Unassembled WGS sequence"/>
</dbReference>
<comment type="caution">
    <text evidence="4">The sequence shown here is derived from an EMBL/GenBank/DDBJ whole genome shotgun (WGS) entry which is preliminary data.</text>
</comment>
<dbReference type="GO" id="GO:0004601">
    <property type="term" value="F:peroxidase activity"/>
    <property type="evidence" value="ECO:0007669"/>
    <property type="project" value="InterPro"/>
</dbReference>
<dbReference type="AlphaFoldDB" id="A0A6M0SID1"/>
<evidence type="ECO:0000313" key="5">
    <source>
        <dbReference type="Proteomes" id="UP000473574"/>
    </source>
</evidence>
<keyword evidence="3" id="KW-0325">Glycoprotein</keyword>
<dbReference type="GO" id="GO:0006979">
    <property type="term" value="P:response to oxidative stress"/>
    <property type="evidence" value="ECO:0007669"/>
    <property type="project" value="InterPro"/>
</dbReference>
<dbReference type="PANTHER" id="PTHR11475">
    <property type="entry name" value="OXIDASE/PEROXIDASE"/>
    <property type="match status" value="1"/>
</dbReference>
<evidence type="ECO:0000313" key="4">
    <source>
        <dbReference type="EMBL" id="NEZ68339.1"/>
    </source>
</evidence>
<dbReference type="GO" id="GO:0005576">
    <property type="term" value="C:extracellular region"/>
    <property type="evidence" value="ECO:0007669"/>
    <property type="project" value="UniProtKB-SubCell"/>
</dbReference>
<dbReference type="Gene3D" id="2.60.120.380">
    <property type="match status" value="1"/>
</dbReference>
<dbReference type="InterPro" id="IPR011049">
    <property type="entry name" value="Serralysin-like_metalloprot_C"/>
</dbReference>
<dbReference type="InterPro" id="IPR010255">
    <property type="entry name" value="Haem_peroxidase_sf"/>
</dbReference>
<keyword evidence="2" id="KW-0964">Secreted</keyword>
<dbReference type="Pfam" id="PF00353">
    <property type="entry name" value="HemolysinCabind"/>
    <property type="match status" value="3"/>
</dbReference>
<comment type="subcellular location">
    <subcellularLocation>
        <location evidence="1">Secreted</location>
    </subcellularLocation>
</comment>
<dbReference type="PANTHER" id="PTHR11475:SF4">
    <property type="entry name" value="CHORION PEROXIDASE"/>
    <property type="match status" value="1"/>
</dbReference>
<evidence type="ECO:0000256" key="3">
    <source>
        <dbReference type="ARBA" id="ARBA00023180"/>
    </source>
</evidence>
<protein>
    <recommendedName>
        <fullName evidence="6">Peroxidase</fullName>
    </recommendedName>
</protein>
<sequence>MNNSPEPGVQALLDLPDLFSSTWFGTVDGTDPRNPTRQDTYRQDFLLLGIQPNESVLVTLDSESQGDPYLQLINSDTGELLAFDDDTGTGLNSRLRFTAQPNVNYLVRATTFEENASEQFTVSVDHGVLTPATHLFPNTTVRSFLSPTDAITPHRDARFYDGYTLAGLEPYQLVSLELSSDDFDPYLQVIDLDTGQVIAFDDDGGPGTDAALRFVAQPDAEYLIHGTSFNVEAVGEYTLSYRTPTLTGEALLIANDPLLGSSATPSILNSPIDGFGNNLGNPQLGSAGSRLADSVPLQYDNGFSTPAGQNRPNARVISNAISQQSGDIPEPRGLTNITWAYGQFLDHDISLSPEVSREIATSENRSFIIPVPSNDPVLTPGNVIALRDTEFEPGTGTSSSNPRRIPNEITAWIDGSNVYGSEAERLASLRAFSGGRLLVSEGNLLPIQPPDADLPNDNAGAPGRPLFIAGDVRANENIVLSSIHTLFVREHNRLADELSAVHPDWNDEQIFQRARQINIAQMQNITFNEYLPTLIGEELPAYQGYNPNINPQIERVFSTAAFRLGHTQLSSAIERLNPDGTSSEGGSLTLSESFFPDISLSQTLGISDILRGVASSSSQAIDNAVIEDVRSLLFGDGPNAPARDLVALNIERGRINGIADYNTVRSAYGLNRVTDFSEITSDHVRADTLRQLYGSVDNIDAFVGLLAEDPQAGSSLGESLSAILQNQFVRLRDGDRFYFENTFSEREVAAIRNTTLSDIIRRNTDTVVIQDNAFSLVNRGSVANDTINGGLGEDTIFGNGGNDTILGYTANDVLHGNGGNDQVAGGSGDDRIFGQAGGDVLLGDAGHDIVVGGDGNDILSGTSSGTYGRGEIDVLVGGSGADSFILGDENGVFYNDGYAYLIGRSDYAVITDLNLRSDQIILHGIRSRYALTETGAGVDLYYRAAGEGPELIANLAGSLPGLTLDSDVFTFV</sequence>
<dbReference type="PRINTS" id="PR00313">
    <property type="entry name" value="CABNDNGRPT"/>
</dbReference>
<dbReference type="Pfam" id="PF03098">
    <property type="entry name" value="An_peroxidase"/>
    <property type="match status" value="1"/>
</dbReference>
<dbReference type="Gene3D" id="2.150.10.10">
    <property type="entry name" value="Serralysin-like metalloprotease, C-terminal"/>
    <property type="match status" value="1"/>
</dbReference>
<dbReference type="GO" id="GO:0005509">
    <property type="term" value="F:calcium ion binding"/>
    <property type="evidence" value="ECO:0007669"/>
    <property type="project" value="InterPro"/>
</dbReference>
<dbReference type="SUPFAM" id="SSF51120">
    <property type="entry name" value="beta-Roll"/>
    <property type="match status" value="1"/>
</dbReference>
<organism evidence="4 5">
    <name type="scientific">Adonisia turfae CCMR0082</name>
    <dbReference type="NCBI Taxonomy" id="2304604"/>
    <lineage>
        <taxon>Bacteria</taxon>
        <taxon>Bacillati</taxon>
        <taxon>Cyanobacteriota</taxon>
        <taxon>Adonisia</taxon>
        <taxon>Adonisia turfae</taxon>
    </lineage>
</organism>
<evidence type="ECO:0008006" key="6">
    <source>
        <dbReference type="Google" id="ProtNLM"/>
    </source>
</evidence>
<dbReference type="SUPFAM" id="SSF48113">
    <property type="entry name" value="Heme-dependent peroxidases"/>
    <property type="match status" value="1"/>
</dbReference>
<proteinExistence type="predicted"/>
<evidence type="ECO:0000256" key="2">
    <source>
        <dbReference type="ARBA" id="ARBA00022525"/>
    </source>
</evidence>
<accession>A0A6M0SID1</accession>
<dbReference type="RefSeq" id="WP_163671924.1">
    <property type="nucleotide sequence ID" value="NZ_QZCE01000003.1"/>
</dbReference>
<dbReference type="InterPro" id="IPR019791">
    <property type="entry name" value="Haem_peroxidase_animal"/>
</dbReference>
<dbReference type="PROSITE" id="PS50292">
    <property type="entry name" value="PEROXIDASE_3"/>
    <property type="match status" value="1"/>
</dbReference>
<dbReference type="EMBL" id="QZCE01000003">
    <property type="protein sequence ID" value="NEZ68339.1"/>
    <property type="molecule type" value="Genomic_DNA"/>
</dbReference>
<dbReference type="InterPro" id="IPR037120">
    <property type="entry name" value="Haem_peroxidase_sf_animal"/>
</dbReference>
<dbReference type="CDD" id="cd09822">
    <property type="entry name" value="peroxinectin_like_bacterial"/>
    <property type="match status" value="1"/>
</dbReference>
<reference evidence="4 5" key="1">
    <citation type="journal article" date="2020" name="Microb. Ecol.">
        <title>Ecogenomics of the Marine Benthic Filamentous Cyanobacterium Adonisia.</title>
        <authorList>
            <person name="Walter J.M."/>
            <person name="Coutinho F.H."/>
            <person name="Leomil L."/>
            <person name="Hargreaves P.I."/>
            <person name="Campeao M.E."/>
            <person name="Vieira V.V."/>
            <person name="Silva B.S."/>
            <person name="Fistarol G.O."/>
            <person name="Salomon P.S."/>
            <person name="Sawabe T."/>
            <person name="Mino S."/>
            <person name="Hosokawa M."/>
            <person name="Miyashita H."/>
            <person name="Maruyama F."/>
            <person name="van Verk M.C."/>
            <person name="Dutilh B.E."/>
            <person name="Thompson C.C."/>
            <person name="Thompson F.L."/>
        </authorList>
    </citation>
    <scope>NUCLEOTIDE SEQUENCE [LARGE SCALE GENOMIC DNA]</scope>
    <source>
        <strain evidence="4 5">CCMR0082</strain>
    </source>
</reference>
<dbReference type="PRINTS" id="PR00457">
    <property type="entry name" value="ANPEROXIDASE"/>
</dbReference>
<dbReference type="GO" id="GO:0020037">
    <property type="term" value="F:heme binding"/>
    <property type="evidence" value="ECO:0007669"/>
    <property type="project" value="InterPro"/>
</dbReference>
<name>A0A6M0SID1_9CYAN</name>
<gene>
    <name evidence="4" type="ORF">D0962_37400</name>
</gene>
<dbReference type="InterPro" id="IPR001343">
    <property type="entry name" value="Hemolysn_Ca-bd"/>
</dbReference>
<evidence type="ECO:0000256" key="1">
    <source>
        <dbReference type="ARBA" id="ARBA00004613"/>
    </source>
</evidence>
<dbReference type="Gene3D" id="1.10.640.10">
    <property type="entry name" value="Haem peroxidase domain superfamily, animal type"/>
    <property type="match status" value="1"/>
</dbReference>